<dbReference type="CDD" id="cd00761">
    <property type="entry name" value="Glyco_tranf_GTA_type"/>
    <property type="match status" value="1"/>
</dbReference>
<dbReference type="PANTHER" id="PTHR43685">
    <property type="entry name" value="GLYCOSYLTRANSFERASE"/>
    <property type="match status" value="1"/>
</dbReference>
<reference evidence="2 3" key="1">
    <citation type="submission" date="2014-12" db="EMBL/GenBank/DDBJ databases">
        <title>16Stimator: statistical estimation of ribosomal gene copy numbers from draft genome assemblies.</title>
        <authorList>
            <person name="Perisin M.A."/>
            <person name="Vetter M."/>
            <person name="Gilbert J.A."/>
            <person name="Bergelson J."/>
        </authorList>
    </citation>
    <scope>NUCLEOTIDE SEQUENCE [LARGE SCALE GENOMIC DNA]</scope>
    <source>
        <strain evidence="2 3">MEJ076</strain>
    </source>
</reference>
<dbReference type="SUPFAM" id="SSF53448">
    <property type="entry name" value="Nucleotide-diphospho-sugar transferases"/>
    <property type="match status" value="1"/>
</dbReference>
<feature type="domain" description="Glycosyltransferase 2-like" evidence="1">
    <location>
        <begin position="9"/>
        <end position="124"/>
    </location>
</feature>
<dbReference type="AlphaFoldDB" id="A0A0D0KZQ0"/>
<dbReference type="Proteomes" id="UP000035017">
    <property type="component" value="Unassembled WGS sequence"/>
</dbReference>
<organism evidence="2 3">
    <name type="scientific">Agrobacterium tumefaciens</name>
    <dbReference type="NCBI Taxonomy" id="358"/>
    <lineage>
        <taxon>Bacteria</taxon>
        <taxon>Pseudomonadati</taxon>
        <taxon>Pseudomonadota</taxon>
        <taxon>Alphaproteobacteria</taxon>
        <taxon>Hyphomicrobiales</taxon>
        <taxon>Rhizobiaceae</taxon>
        <taxon>Rhizobium/Agrobacterium group</taxon>
        <taxon>Agrobacterium</taxon>
        <taxon>Agrobacterium tumefaciens complex</taxon>
    </lineage>
</organism>
<name>A0A0D0KZQ0_AGRTU</name>
<evidence type="ECO:0000259" key="1">
    <source>
        <dbReference type="Pfam" id="PF00535"/>
    </source>
</evidence>
<comment type="caution">
    <text evidence="2">The sequence shown here is derived from an EMBL/GenBank/DDBJ whole genome shotgun (WGS) entry which is preliminary data.</text>
</comment>
<dbReference type="PANTHER" id="PTHR43685:SF2">
    <property type="entry name" value="GLYCOSYLTRANSFERASE 2-LIKE DOMAIN-CONTAINING PROTEIN"/>
    <property type="match status" value="1"/>
</dbReference>
<dbReference type="InterPro" id="IPR050834">
    <property type="entry name" value="Glycosyltransf_2"/>
</dbReference>
<dbReference type="Gene3D" id="3.90.550.10">
    <property type="entry name" value="Spore Coat Polysaccharide Biosynthesis Protein SpsA, Chain A"/>
    <property type="match status" value="1"/>
</dbReference>
<gene>
    <name evidence="2" type="ORF">RU07_04935</name>
</gene>
<dbReference type="InterPro" id="IPR029044">
    <property type="entry name" value="Nucleotide-diphossugar_trans"/>
</dbReference>
<proteinExistence type="predicted"/>
<dbReference type="Pfam" id="PF00535">
    <property type="entry name" value="Glycos_transf_2"/>
    <property type="match status" value="1"/>
</dbReference>
<sequence length="331" mass="36658">MAGDLQSICVIIAAKNASDTITTAIKSALREPEVAEVVVIDDGSTDATSAIAQSCDDGTGRLKVERFEVNRGPSAARNHAIQVSTAPLISILDADDFFFAGRFAAMLEHDDWDLVADNIAFIKQSVAGAASMVPETFAPETHFLKLAEFIEGNISKRGVERGETGFLKPVIRRSFLETHGLRYDEALRLGEDYELYVRALACGARYKVIRNCGYGAIVRGDSLSGRHRTEDLRQLYEADRKILAEYPLAPDEKRALEEHERHIREKFELRDFLDAKARNGLGGALSHTLNRVSAAPAIAQGLWRDKTARLRKKPVEVADIRYLLRATPLNH</sequence>
<dbReference type="GO" id="GO:0016740">
    <property type="term" value="F:transferase activity"/>
    <property type="evidence" value="ECO:0007669"/>
    <property type="project" value="UniProtKB-KW"/>
</dbReference>
<protein>
    <submittedName>
        <fullName evidence="2">Glycosyl transferase family A</fullName>
    </submittedName>
</protein>
<keyword evidence="2" id="KW-0808">Transferase</keyword>
<evidence type="ECO:0000313" key="3">
    <source>
        <dbReference type="Proteomes" id="UP000035017"/>
    </source>
</evidence>
<accession>A0A0D0KZQ0</accession>
<dbReference type="OrthoDB" id="9806521at2"/>
<dbReference type="EMBL" id="JXQV01000005">
    <property type="protein sequence ID" value="KIQ04017.1"/>
    <property type="molecule type" value="Genomic_DNA"/>
</dbReference>
<dbReference type="InterPro" id="IPR001173">
    <property type="entry name" value="Glyco_trans_2-like"/>
</dbReference>
<evidence type="ECO:0000313" key="2">
    <source>
        <dbReference type="EMBL" id="KIQ04017.1"/>
    </source>
</evidence>